<dbReference type="EMBL" id="CAJZBQ010000011">
    <property type="protein sequence ID" value="CAG9314158.1"/>
    <property type="molecule type" value="Genomic_DNA"/>
</dbReference>
<evidence type="ECO:0000313" key="2">
    <source>
        <dbReference type="EMBL" id="CAG9314158.1"/>
    </source>
</evidence>
<feature type="transmembrane region" description="Helical" evidence="1">
    <location>
        <begin position="93"/>
        <end position="113"/>
    </location>
</feature>
<keyword evidence="1" id="KW-0472">Membrane</keyword>
<accession>A0AAU9IL01</accession>
<feature type="transmembrane region" description="Helical" evidence="1">
    <location>
        <begin position="203"/>
        <end position="222"/>
    </location>
</feature>
<keyword evidence="1" id="KW-0812">Transmembrane</keyword>
<reference evidence="2" key="1">
    <citation type="submission" date="2021-09" db="EMBL/GenBank/DDBJ databases">
        <authorList>
            <consortium name="AG Swart"/>
            <person name="Singh M."/>
            <person name="Singh A."/>
            <person name="Seah K."/>
            <person name="Emmerich C."/>
        </authorList>
    </citation>
    <scope>NUCLEOTIDE SEQUENCE</scope>
    <source>
        <strain evidence="2">ATCC30299</strain>
    </source>
</reference>
<comment type="caution">
    <text evidence="2">The sequence shown here is derived from an EMBL/GenBank/DDBJ whole genome shotgun (WGS) entry which is preliminary data.</text>
</comment>
<evidence type="ECO:0000256" key="1">
    <source>
        <dbReference type="SAM" id="Phobius"/>
    </source>
</evidence>
<organism evidence="2 3">
    <name type="scientific">Blepharisma stoltei</name>
    <dbReference type="NCBI Taxonomy" id="1481888"/>
    <lineage>
        <taxon>Eukaryota</taxon>
        <taxon>Sar</taxon>
        <taxon>Alveolata</taxon>
        <taxon>Ciliophora</taxon>
        <taxon>Postciliodesmatophora</taxon>
        <taxon>Heterotrichea</taxon>
        <taxon>Heterotrichida</taxon>
        <taxon>Blepharismidae</taxon>
        <taxon>Blepharisma</taxon>
    </lineage>
</organism>
<keyword evidence="3" id="KW-1185">Reference proteome</keyword>
<protein>
    <submittedName>
        <fullName evidence="2">Uncharacterized protein</fullName>
    </submittedName>
</protein>
<feature type="transmembrane region" description="Helical" evidence="1">
    <location>
        <begin position="16"/>
        <end position="41"/>
    </location>
</feature>
<sequence length="243" mass="27890">MSSSHKEFIHFSETSFWLLIGSLMSAFMFGNVFMACTFSISCLKFLPTFSYLGCYRDHDRWLNFSLAFYGGVLPLIVVSLSVKLAEYVKKCSLIIMILAGFMGCTTLILIGLIDEVNGLYILPLDRMHPWLTLFLYGCFNLFLYIALTGLENVPLEYSEKEWLGRCNNLYRLANIMFAVTGTEWFLAYSIYSNFFINEVVEALCEWFVVTLAVFFPFALSNVTNTQITVECKPTKQIEYESIK</sequence>
<keyword evidence="1" id="KW-1133">Transmembrane helix</keyword>
<evidence type="ECO:0000313" key="3">
    <source>
        <dbReference type="Proteomes" id="UP001162131"/>
    </source>
</evidence>
<feature type="transmembrane region" description="Helical" evidence="1">
    <location>
        <begin position="61"/>
        <end position="81"/>
    </location>
</feature>
<dbReference type="Proteomes" id="UP001162131">
    <property type="component" value="Unassembled WGS sequence"/>
</dbReference>
<feature type="transmembrane region" description="Helical" evidence="1">
    <location>
        <begin position="133"/>
        <end position="150"/>
    </location>
</feature>
<feature type="transmembrane region" description="Helical" evidence="1">
    <location>
        <begin position="171"/>
        <end position="191"/>
    </location>
</feature>
<dbReference type="AlphaFoldDB" id="A0AAU9IL01"/>
<proteinExistence type="predicted"/>
<gene>
    <name evidence="2" type="ORF">BSTOLATCC_MIC9955</name>
</gene>
<name>A0AAU9IL01_9CILI</name>